<protein>
    <submittedName>
        <fullName evidence="2">Uncharacterized protein</fullName>
    </submittedName>
</protein>
<reference evidence="2 3" key="1">
    <citation type="submission" date="2022-03" db="EMBL/GenBank/DDBJ databases">
        <authorList>
            <person name="Brunel B."/>
        </authorList>
    </citation>
    <scope>NUCLEOTIDE SEQUENCE [LARGE SCALE GENOMIC DNA]</scope>
    <source>
        <strain evidence="2">STM5069sample</strain>
    </source>
</reference>
<feature type="region of interest" description="Disordered" evidence="1">
    <location>
        <begin position="111"/>
        <end position="146"/>
    </location>
</feature>
<proteinExistence type="predicted"/>
<accession>A0ABN8JWX1</accession>
<evidence type="ECO:0000313" key="2">
    <source>
        <dbReference type="EMBL" id="CAH2402332.1"/>
    </source>
</evidence>
<sequence length="146" mass="16213">MANCNGEKVVAALSVDPTQATEYPALVNRRHVTIPFADTALGCAEAPYGATPDPFVRRGRDAALRRSTLQRVEPLVFSDVPYSVEDHARHTCFRSDLKGFFMNEIRQADGSSRFKVSDSGLGTKAVPRAGEDRPHRSNLVTRRERR</sequence>
<organism evidence="2 3">
    <name type="scientific">Mesorhizobium escarrei</name>
    <dbReference type="NCBI Taxonomy" id="666018"/>
    <lineage>
        <taxon>Bacteria</taxon>
        <taxon>Pseudomonadati</taxon>
        <taxon>Pseudomonadota</taxon>
        <taxon>Alphaproteobacteria</taxon>
        <taxon>Hyphomicrobiales</taxon>
        <taxon>Phyllobacteriaceae</taxon>
        <taxon>Mesorhizobium</taxon>
    </lineage>
</organism>
<comment type="caution">
    <text evidence="2">The sequence shown here is derived from an EMBL/GenBank/DDBJ whole genome shotgun (WGS) entry which is preliminary data.</text>
</comment>
<evidence type="ECO:0000256" key="1">
    <source>
        <dbReference type="SAM" id="MobiDB-lite"/>
    </source>
</evidence>
<dbReference type="Proteomes" id="UP001153050">
    <property type="component" value="Unassembled WGS sequence"/>
</dbReference>
<gene>
    <name evidence="2" type="ORF">MES5069_310068</name>
</gene>
<keyword evidence="3" id="KW-1185">Reference proteome</keyword>
<name>A0ABN8JWX1_9HYPH</name>
<evidence type="ECO:0000313" key="3">
    <source>
        <dbReference type="Proteomes" id="UP001153050"/>
    </source>
</evidence>
<dbReference type="EMBL" id="CAKXZT010000126">
    <property type="protein sequence ID" value="CAH2402332.1"/>
    <property type="molecule type" value="Genomic_DNA"/>
</dbReference>